<dbReference type="Proteomes" id="UP000252698">
    <property type="component" value="Chromosome"/>
</dbReference>
<evidence type="ECO:0000256" key="1">
    <source>
        <dbReference type="SAM" id="MobiDB-lite"/>
    </source>
</evidence>
<reference evidence="2 3" key="1">
    <citation type="journal article" date="2018" name="Front. Microbiol.">
        <title>Genome Sequencing of Streptomyces atratus SCSIOZH16 and Activation Production of Nocardamine via Metabolic Engineering.</title>
        <authorList>
            <person name="Li Y."/>
            <person name="Zhang C."/>
            <person name="Liu C."/>
            <person name="Ju J."/>
            <person name="Ma J."/>
        </authorList>
    </citation>
    <scope>NUCLEOTIDE SEQUENCE [LARGE SCALE GENOMIC DNA]</scope>
    <source>
        <strain evidence="2 3">SCSIO_ZH16</strain>
    </source>
</reference>
<feature type="region of interest" description="Disordered" evidence="1">
    <location>
        <begin position="57"/>
        <end position="79"/>
    </location>
</feature>
<sequence length="79" mass="7877">MAQALADAAVNFAQAHPVAPPGERRTAELIRELAAGPAAGRARLEAPEDEIEQLVTAHPDGALIPSPAGSGAGLTGDGD</sequence>
<dbReference type="GeneID" id="95517621"/>
<feature type="compositionally biased region" description="Gly residues" evidence="1">
    <location>
        <begin position="70"/>
        <end position="79"/>
    </location>
</feature>
<gene>
    <name evidence="2" type="ORF">C5746_03490</name>
</gene>
<evidence type="ECO:0000313" key="3">
    <source>
        <dbReference type="Proteomes" id="UP000252698"/>
    </source>
</evidence>
<dbReference type="KEGG" id="sata:C5746_03490"/>
<protein>
    <submittedName>
        <fullName evidence="2">Uncharacterized protein</fullName>
    </submittedName>
</protein>
<evidence type="ECO:0000313" key="2">
    <source>
        <dbReference type="EMBL" id="AXE76181.1"/>
    </source>
</evidence>
<proteinExistence type="predicted"/>
<dbReference type="EMBL" id="CP027306">
    <property type="protein sequence ID" value="AXE76181.1"/>
    <property type="molecule type" value="Genomic_DNA"/>
</dbReference>
<dbReference type="RefSeq" id="WP_114242845.1">
    <property type="nucleotide sequence ID" value="NZ_CP027306.1"/>
</dbReference>
<organism evidence="2 3">
    <name type="scientific">Streptomyces atratus</name>
    <dbReference type="NCBI Taxonomy" id="1893"/>
    <lineage>
        <taxon>Bacteria</taxon>
        <taxon>Bacillati</taxon>
        <taxon>Actinomycetota</taxon>
        <taxon>Actinomycetes</taxon>
        <taxon>Kitasatosporales</taxon>
        <taxon>Streptomycetaceae</taxon>
        <taxon>Streptomyces</taxon>
    </lineage>
</organism>
<dbReference type="AlphaFoldDB" id="A0A2Z5J773"/>
<name>A0A2Z5J773_STRAR</name>
<accession>A0A2Z5J773</accession>